<keyword evidence="2" id="KW-1185">Reference proteome</keyword>
<dbReference type="GeneID" id="36622224"/>
<reference evidence="1 2" key="1">
    <citation type="submission" date="2016-07" db="EMBL/GenBank/DDBJ databases">
        <title>Multiple horizontal gene transfer events from other fungi enriched the ability of initially mycotrophic Trichoderma (Ascomycota) to feed on dead plant biomass.</title>
        <authorList>
            <consortium name="DOE Joint Genome Institute"/>
            <person name="Aerts A."/>
            <person name="Atanasova L."/>
            <person name="Chenthamara K."/>
            <person name="Zhang J."/>
            <person name="Grujic M."/>
            <person name="Henrissat B."/>
            <person name="Kuo A."/>
            <person name="Salamov A."/>
            <person name="Lipzen A."/>
            <person name="Labutti K."/>
            <person name="Barry K."/>
            <person name="Miao Y."/>
            <person name="Rahimi M.J."/>
            <person name="Shen Q."/>
            <person name="Grigoriev I.V."/>
            <person name="Kubicek C.P."/>
            <person name="Druzhinina I.S."/>
        </authorList>
    </citation>
    <scope>NUCLEOTIDE SEQUENCE [LARGE SCALE GENOMIC DNA]</scope>
    <source>
        <strain evidence="1 2">CBS 226.95</strain>
    </source>
</reference>
<proteinExistence type="predicted"/>
<gene>
    <name evidence="1" type="ORF">M431DRAFT_234687</name>
</gene>
<protein>
    <submittedName>
        <fullName evidence="1">Uncharacterized protein</fullName>
    </submittedName>
</protein>
<accession>A0A2T4A214</accession>
<evidence type="ECO:0000313" key="2">
    <source>
        <dbReference type="Proteomes" id="UP000241690"/>
    </source>
</evidence>
<name>A0A2T4A214_TRIHA</name>
<dbReference type="EMBL" id="KZ679686">
    <property type="protein sequence ID" value="PTB51105.1"/>
    <property type="molecule type" value="Genomic_DNA"/>
</dbReference>
<dbReference type="AlphaFoldDB" id="A0A2T4A214"/>
<dbReference type="RefSeq" id="XP_024770782.1">
    <property type="nucleotide sequence ID" value="XM_024913661.1"/>
</dbReference>
<evidence type="ECO:0000313" key="1">
    <source>
        <dbReference type="EMBL" id="PTB51105.1"/>
    </source>
</evidence>
<dbReference type="Proteomes" id="UP000241690">
    <property type="component" value="Unassembled WGS sequence"/>
</dbReference>
<organism evidence="1 2">
    <name type="scientific">Trichoderma harzianum CBS 226.95</name>
    <dbReference type="NCBI Taxonomy" id="983964"/>
    <lineage>
        <taxon>Eukaryota</taxon>
        <taxon>Fungi</taxon>
        <taxon>Dikarya</taxon>
        <taxon>Ascomycota</taxon>
        <taxon>Pezizomycotina</taxon>
        <taxon>Sordariomycetes</taxon>
        <taxon>Hypocreomycetidae</taxon>
        <taxon>Hypocreales</taxon>
        <taxon>Hypocreaceae</taxon>
        <taxon>Trichoderma</taxon>
    </lineage>
</organism>
<sequence length="127" mass="14175">MLCWASSSIIHHPPPPLHQQRCLSLCGAVLCWCCAQPSLPPSAARLLSSRLVWFGLVSSWFPLACCPFGLDAPLGSVWFRRFGVCGRILQEVKAKLYGWKYHGVAVSGMVMFSFDECNRMRVDCNVL</sequence>